<dbReference type="InterPro" id="IPR005631">
    <property type="entry name" value="SDH"/>
</dbReference>
<comment type="caution">
    <text evidence="4">The sequence shown here is derived from an EMBL/GenBank/DDBJ whole genome shotgun (WGS) entry which is preliminary data.</text>
</comment>
<comment type="similarity">
    <text evidence="1">Belongs to the SdhE FAD assembly factor family.</text>
</comment>
<dbReference type="HOGENOM" id="CLU_103054_1_3_5"/>
<proteinExistence type="inferred from homology"/>
<evidence type="ECO:0000313" key="5">
    <source>
        <dbReference type="Proteomes" id="UP000004507"/>
    </source>
</evidence>
<evidence type="ECO:0000256" key="1">
    <source>
        <dbReference type="ARBA" id="ARBA00008571"/>
    </source>
</evidence>
<dbReference type="SUPFAM" id="SSF109910">
    <property type="entry name" value="YgfY-like"/>
    <property type="match status" value="1"/>
</dbReference>
<dbReference type="PANTHER" id="PTHR12469">
    <property type="entry name" value="PROTEIN EMI5 HOMOLOG, MITOCHONDRIAL"/>
    <property type="match status" value="1"/>
</dbReference>
<dbReference type="InterPro" id="IPR036714">
    <property type="entry name" value="SDH_sf"/>
</dbReference>
<sequence>MMTETTEHTRKRLHMRSMRRGIKEMDLILPAFAAEHLADMDEAELALYDALLSENDHDLYGWVGGQFAVPDVYADMISRIAAGAHGVTRPAAAH</sequence>
<organism evidence="4 5">
    <name type="scientific">Yoonia vestfoldensis SKA53</name>
    <dbReference type="NCBI Taxonomy" id="314232"/>
    <lineage>
        <taxon>Bacteria</taxon>
        <taxon>Pseudomonadati</taxon>
        <taxon>Pseudomonadota</taxon>
        <taxon>Alphaproteobacteria</taxon>
        <taxon>Rhodobacterales</taxon>
        <taxon>Paracoccaceae</taxon>
        <taxon>Yoonia</taxon>
    </lineage>
</organism>
<dbReference type="GO" id="GO:0006099">
    <property type="term" value="P:tricarboxylic acid cycle"/>
    <property type="evidence" value="ECO:0007669"/>
    <property type="project" value="TreeGrafter"/>
</dbReference>
<dbReference type="PANTHER" id="PTHR12469:SF2">
    <property type="entry name" value="SUCCINATE DEHYDROGENASE ASSEMBLY FACTOR 2, MITOCHONDRIAL"/>
    <property type="match status" value="1"/>
</dbReference>
<accession>A3V3P2</accession>
<dbReference type="Pfam" id="PF03937">
    <property type="entry name" value="Sdh5"/>
    <property type="match status" value="1"/>
</dbReference>
<dbReference type="AlphaFoldDB" id="A3V3P2"/>
<dbReference type="Gene3D" id="1.10.150.250">
    <property type="entry name" value="Flavinator of succinate dehydrogenase"/>
    <property type="match status" value="1"/>
</dbReference>
<name>A3V3P2_9RHOB</name>
<dbReference type="STRING" id="314232.SKA53_01846"/>
<keyword evidence="5" id="KW-1185">Reference proteome</keyword>
<reference evidence="4 5" key="1">
    <citation type="submission" date="2006-01" db="EMBL/GenBank/DDBJ databases">
        <authorList>
            <person name="Hagstrom A."/>
            <person name="Ferriera S."/>
            <person name="Johnson J."/>
            <person name="Kravitz S."/>
            <person name="Halpern A."/>
            <person name="Remington K."/>
            <person name="Beeson K."/>
            <person name="Tran B."/>
            <person name="Rogers Y.-H."/>
            <person name="Friedman R."/>
            <person name="Venter J.C."/>
        </authorList>
    </citation>
    <scope>NUCLEOTIDE SEQUENCE [LARGE SCALE GENOMIC DNA]</scope>
    <source>
        <strain evidence="4 5">SKA53</strain>
    </source>
</reference>
<evidence type="ECO:0000256" key="3">
    <source>
        <dbReference type="ARBA" id="ARBA00023186"/>
    </source>
</evidence>
<keyword evidence="3" id="KW-0143">Chaperone</keyword>
<evidence type="ECO:0000256" key="2">
    <source>
        <dbReference type="ARBA" id="ARBA00019418"/>
    </source>
</evidence>
<gene>
    <name evidence="4" type="ORF">SKA53_01846</name>
</gene>
<protein>
    <recommendedName>
        <fullName evidence="2">FAD assembly factor SdhE</fullName>
    </recommendedName>
</protein>
<dbReference type="Proteomes" id="UP000004507">
    <property type="component" value="Unassembled WGS sequence"/>
</dbReference>
<dbReference type="EMBL" id="AAMS01000003">
    <property type="protein sequence ID" value="EAQ07099.1"/>
    <property type="molecule type" value="Genomic_DNA"/>
</dbReference>
<dbReference type="eggNOG" id="COG2938">
    <property type="taxonomic scope" value="Bacteria"/>
</dbReference>
<evidence type="ECO:0000313" key="4">
    <source>
        <dbReference type="EMBL" id="EAQ07099.1"/>
    </source>
</evidence>